<dbReference type="eggNOG" id="COG0456">
    <property type="taxonomic scope" value="Bacteria"/>
</dbReference>
<evidence type="ECO:0000259" key="3">
    <source>
        <dbReference type="PROSITE" id="PS51186"/>
    </source>
</evidence>
<dbReference type="PANTHER" id="PTHR43420:SF44">
    <property type="entry name" value="ACETYLTRANSFERASE YPEA"/>
    <property type="match status" value="1"/>
</dbReference>
<dbReference type="SUPFAM" id="SSF55729">
    <property type="entry name" value="Acyl-CoA N-acyltransferases (Nat)"/>
    <property type="match status" value="1"/>
</dbReference>
<dbReference type="AlphaFoldDB" id="A0A084ETG7"/>
<evidence type="ECO:0000313" key="5">
    <source>
        <dbReference type="Proteomes" id="UP000028534"/>
    </source>
</evidence>
<dbReference type="RefSeq" id="WP_037516919.1">
    <property type="nucleotide sequence ID" value="NZ_JGVR01000002.1"/>
</dbReference>
<evidence type="ECO:0000256" key="1">
    <source>
        <dbReference type="ARBA" id="ARBA00022679"/>
    </source>
</evidence>
<dbReference type="PANTHER" id="PTHR43420">
    <property type="entry name" value="ACETYLTRANSFERASE"/>
    <property type="match status" value="1"/>
</dbReference>
<dbReference type="InterPro" id="IPR000182">
    <property type="entry name" value="GNAT_dom"/>
</dbReference>
<sequence>MIPAGLTLDTYDEGERNALADAMEVMTRAFDPLFGEAWTMPQLSGVMTMPGTWLTVAHVDAAPLGFALVRSVLDECELLLLAVDPLWRGRRIGRSLLEHSLTLARRRGITSMNLEVRATNMAVKLYENIGFEYVHRRPGYYRGNDGKLHDALSFRIDMLV</sequence>
<organism evidence="4 5">
    <name type="scientific">Sphingobium yanoikuyae</name>
    <name type="common">Sphingomonas yanoikuyae</name>
    <dbReference type="NCBI Taxonomy" id="13690"/>
    <lineage>
        <taxon>Bacteria</taxon>
        <taxon>Pseudomonadati</taxon>
        <taxon>Pseudomonadota</taxon>
        <taxon>Alphaproteobacteria</taxon>
        <taxon>Sphingomonadales</taxon>
        <taxon>Sphingomonadaceae</taxon>
        <taxon>Sphingobium</taxon>
    </lineage>
</organism>
<protein>
    <submittedName>
        <fullName evidence="4">Ribosomal-protein-alanine acetyltransferase</fullName>
    </submittedName>
</protein>
<dbReference type="Proteomes" id="UP000028534">
    <property type="component" value="Unassembled WGS sequence"/>
</dbReference>
<keyword evidence="1 4" id="KW-0808">Transferase</keyword>
<dbReference type="InterPro" id="IPR050680">
    <property type="entry name" value="YpeA/RimI_acetyltransf"/>
</dbReference>
<dbReference type="PROSITE" id="PS51186">
    <property type="entry name" value="GNAT"/>
    <property type="match status" value="1"/>
</dbReference>
<comment type="caution">
    <text evidence="4">The sequence shown here is derived from an EMBL/GenBank/DDBJ whole genome shotgun (WGS) entry which is preliminary data.</text>
</comment>
<dbReference type="InterPro" id="IPR016181">
    <property type="entry name" value="Acyl_CoA_acyltransferase"/>
</dbReference>
<dbReference type="Pfam" id="PF13508">
    <property type="entry name" value="Acetyltransf_7"/>
    <property type="match status" value="1"/>
</dbReference>
<evidence type="ECO:0000256" key="2">
    <source>
        <dbReference type="ARBA" id="ARBA00023315"/>
    </source>
</evidence>
<accession>A0A084ETG7</accession>
<dbReference type="Gene3D" id="3.40.630.30">
    <property type="match status" value="1"/>
</dbReference>
<dbReference type="GO" id="GO:0016747">
    <property type="term" value="F:acyltransferase activity, transferring groups other than amino-acyl groups"/>
    <property type="evidence" value="ECO:0007669"/>
    <property type="project" value="InterPro"/>
</dbReference>
<name>A0A084ETG7_SPHYA</name>
<dbReference type="PATRIC" id="fig|13690.10.peg.739"/>
<feature type="domain" description="N-acetyltransferase" evidence="3">
    <location>
        <begin position="6"/>
        <end position="159"/>
    </location>
</feature>
<keyword evidence="2" id="KW-0012">Acyltransferase</keyword>
<dbReference type="EMBL" id="JGVR01000002">
    <property type="protein sequence ID" value="KEZ21259.1"/>
    <property type="molecule type" value="Genomic_DNA"/>
</dbReference>
<gene>
    <name evidence="4" type="ORF">CP98_00711</name>
</gene>
<proteinExistence type="predicted"/>
<dbReference type="CDD" id="cd04301">
    <property type="entry name" value="NAT_SF"/>
    <property type="match status" value="1"/>
</dbReference>
<dbReference type="STRING" id="13690.AX777_04385"/>
<evidence type="ECO:0000313" key="4">
    <source>
        <dbReference type="EMBL" id="KEZ21259.1"/>
    </source>
</evidence>
<reference evidence="4 5" key="1">
    <citation type="submission" date="2014-03" db="EMBL/GenBank/DDBJ databases">
        <title>Genome sequence of Sphingobium yanoikuyae B1.</title>
        <authorList>
            <person name="Gan H.M."/>
            <person name="Gan H.Y."/>
            <person name="Savka M.A."/>
        </authorList>
    </citation>
    <scope>NUCLEOTIDE SEQUENCE [LARGE SCALE GENOMIC DNA]</scope>
    <source>
        <strain evidence="4 5">B1</strain>
    </source>
</reference>